<evidence type="ECO:0000259" key="9">
    <source>
        <dbReference type="PROSITE" id="PS50056"/>
    </source>
</evidence>
<gene>
    <name evidence="10" type="primary">RMDN2</name>
    <name evidence="10" type="ORF">T05_1253</name>
</gene>
<evidence type="ECO:0000256" key="2">
    <source>
        <dbReference type="ARBA" id="ARBA00022801"/>
    </source>
</evidence>
<evidence type="ECO:0000256" key="5">
    <source>
        <dbReference type="ARBA" id="ARBA00048336"/>
    </source>
</evidence>
<dbReference type="OrthoDB" id="9979246at2759"/>
<dbReference type="AlphaFoldDB" id="A0A0V0TFL9"/>
<keyword evidence="2" id="KW-0378">Hydrolase</keyword>
<dbReference type="PANTHER" id="PTHR45948:SF2">
    <property type="entry name" value="DUAL SPECIFICITY PROTEIN PHOSPHATASE"/>
    <property type="match status" value="1"/>
</dbReference>
<dbReference type="InterPro" id="IPR049039">
    <property type="entry name" value="RMD1-3_a_helical_rpt"/>
</dbReference>
<dbReference type="InterPro" id="IPR000340">
    <property type="entry name" value="Dual-sp_phosphatase_cat-dom"/>
</dbReference>
<dbReference type="Pfam" id="PF00782">
    <property type="entry name" value="DSPc"/>
    <property type="match status" value="1"/>
</dbReference>
<dbReference type="Gene3D" id="3.90.190.10">
    <property type="entry name" value="Protein tyrosine phosphatase superfamily"/>
    <property type="match status" value="1"/>
</dbReference>
<name>A0A0V0TFL9_9BILA</name>
<proteinExistence type="inferred from homology"/>
<comment type="catalytic activity">
    <reaction evidence="4">
        <text>O-phospho-L-seryl-[protein] + H2O = L-seryl-[protein] + phosphate</text>
        <dbReference type="Rhea" id="RHEA:20629"/>
        <dbReference type="Rhea" id="RHEA-COMP:9863"/>
        <dbReference type="Rhea" id="RHEA-COMP:11604"/>
        <dbReference type="ChEBI" id="CHEBI:15377"/>
        <dbReference type="ChEBI" id="CHEBI:29999"/>
        <dbReference type="ChEBI" id="CHEBI:43474"/>
        <dbReference type="ChEBI" id="CHEBI:83421"/>
        <dbReference type="EC" id="3.1.3.16"/>
    </reaction>
</comment>
<dbReference type="GO" id="GO:0004722">
    <property type="term" value="F:protein serine/threonine phosphatase activity"/>
    <property type="evidence" value="ECO:0007669"/>
    <property type="project" value="UniProtKB-EC"/>
</dbReference>
<keyword evidence="7" id="KW-0812">Transmembrane</keyword>
<protein>
    <submittedName>
        <fullName evidence="10">Dual specificity protein phosphatase 22</fullName>
    </submittedName>
</protein>
<comment type="caution">
    <text evidence="10">The sequence shown here is derived from an EMBL/GenBank/DDBJ whole genome shotgun (WGS) entry which is preliminary data.</text>
</comment>
<dbReference type="GO" id="GO:0004725">
    <property type="term" value="F:protein tyrosine phosphatase activity"/>
    <property type="evidence" value="ECO:0007669"/>
    <property type="project" value="TreeGrafter"/>
</dbReference>
<comment type="catalytic activity">
    <reaction evidence="5">
        <text>O-phospho-L-threonyl-[protein] + H2O = L-threonyl-[protein] + phosphate</text>
        <dbReference type="Rhea" id="RHEA:47004"/>
        <dbReference type="Rhea" id="RHEA-COMP:11060"/>
        <dbReference type="Rhea" id="RHEA-COMP:11605"/>
        <dbReference type="ChEBI" id="CHEBI:15377"/>
        <dbReference type="ChEBI" id="CHEBI:30013"/>
        <dbReference type="ChEBI" id="CHEBI:43474"/>
        <dbReference type="ChEBI" id="CHEBI:61977"/>
        <dbReference type="EC" id="3.1.3.16"/>
    </reaction>
</comment>
<evidence type="ECO:0000256" key="1">
    <source>
        <dbReference type="ARBA" id="ARBA00008601"/>
    </source>
</evidence>
<evidence type="ECO:0000313" key="11">
    <source>
        <dbReference type="Proteomes" id="UP000055048"/>
    </source>
</evidence>
<dbReference type="GO" id="GO:0005829">
    <property type="term" value="C:cytosol"/>
    <property type="evidence" value="ECO:0007669"/>
    <property type="project" value="TreeGrafter"/>
</dbReference>
<feature type="domain" description="Tyrosine specific protein phosphatases" evidence="9">
    <location>
        <begin position="417"/>
        <end position="478"/>
    </location>
</feature>
<evidence type="ECO:0000256" key="7">
    <source>
        <dbReference type="SAM" id="Phobius"/>
    </source>
</evidence>
<evidence type="ECO:0000313" key="10">
    <source>
        <dbReference type="EMBL" id="KRX37823.1"/>
    </source>
</evidence>
<keyword evidence="7" id="KW-1133">Transmembrane helix</keyword>
<dbReference type="PROSITE" id="PS50054">
    <property type="entry name" value="TYR_PHOSPHATASE_DUAL"/>
    <property type="match status" value="1"/>
</dbReference>
<feature type="coiled-coil region" evidence="6">
    <location>
        <begin position="95"/>
        <end position="122"/>
    </location>
</feature>
<evidence type="ECO:0000256" key="6">
    <source>
        <dbReference type="SAM" id="Coils"/>
    </source>
</evidence>
<dbReference type="PROSITE" id="PS50056">
    <property type="entry name" value="TYR_PHOSPHATASE_2"/>
    <property type="match status" value="1"/>
</dbReference>
<organism evidence="10 11">
    <name type="scientific">Trichinella murrelli</name>
    <dbReference type="NCBI Taxonomy" id="144512"/>
    <lineage>
        <taxon>Eukaryota</taxon>
        <taxon>Metazoa</taxon>
        <taxon>Ecdysozoa</taxon>
        <taxon>Nematoda</taxon>
        <taxon>Enoplea</taxon>
        <taxon>Dorylaimia</taxon>
        <taxon>Trichinellida</taxon>
        <taxon>Trichinellidae</taxon>
        <taxon>Trichinella</taxon>
    </lineage>
</organism>
<dbReference type="SMART" id="SM00195">
    <property type="entry name" value="DSPc"/>
    <property type="match status" value="1"/>
</dbReference>
<sequence>MHCAYKKIQIRFGIITTVIFIKKIIYASFMEIHFITFMSLILPGFYIGSFLNSVNSKLLDEIKCTLGLVATTALVGGCGIYIVYRSLNAKLSLMSHHMQLEVDNLRKELRELQSTVGEEHKQIKETIAQQTGEIYYDAISNDKLLDGSTASEAAEELEEDEIKSIFNRVEKLISTGIEDRYEVAYRFMNRYYDRFSDNLSFILKMLQVSEYYANSFPSKKDEIRKNIVTLAKERAFAALKQWPNDGQLKKCCAIALAETVLFLTTTKDRVGEGIRLKGLLDESLAILPDDEILNYLNGRWLFCASGINWVERYYASTFYEKLPSASYDAAFRAFKKSDEVSTGGGTKATKLYLAKTSMELGRMDEAHKYVEEGILLTVTSKEDEEHQDELMNCHDRPVERQSHRQHLILKVSDSSNENIIKHVSTVNDFIHRARLDGGVVLIHCMMGVSRSVSLSMAYIMSVTDLGWRDALNVIRSARRQANPNFHFRRQLHFFENTDLAAERQRMASLFTNAGNLRKCDMKKCQQALESYNRWVEFGDRLKDEQESLVIDRLNSSGNPEQFFL</sequence>
<evidence type="ECO:0000256" key="3">
    <source>
        <dbReference type="ARBA" id="ARBA00022912"/>
    </source>
</evidence>
<keyword evidence="11" id="KW-1185">Reference proteome</keyword>
<dbReference type="EMBL" id="JYDJ01000293">
    <property type="protein sequence ID" value="KRX37823.1"/>
    <property type="molecule type" value="Genomic_DNA"/>
</dbReference>
<evidence type="ECO:0000259" key="8">
    <source>
        <dbReference type="PROSITE" id="PS50054"/>
    </source>
</evidence>
<evidence type="ECO:0000256" key="4">
    <source>
        <dbReference type="ARBA" id="ARBA00047761"/>
    </source>
</evidence>
<feature type="transmembrane region" description="Helical" evidence="7">
    <location>
        <begin position="66"/>
        <end position="84"/>
    </location>
</feature>
<dbReference type="Proteomes" id="UP000055048">
    <property type="component" value="Unassembled WGS sequence"/>
</dbReference>
<dbReference type="STRING" id="144512.A0A0V0TFL9"/>
<reference evidence="10 11" key="1">
    <citation type="submission" date="2015-01" db="EMBL/GenBank/DDBJ databases">
        <title>Evolution of Trichinella species and genotypes.</title>
        <authorList>
            <person name="Korhonen P.K."/>
            <person name="Edoardo P."/>
            <person name="Giuseppe L.R."/>
            <person name="Gasser R.B."/>
        </authorList>
    </citation>
    <scope>NUCLEOTIDE SEQUENCE [LARGE SCALE GENOMIC DNA]</scope>
    <source>
        <strain evidence="10">ISS417</strain>
    </source>
</reference>
<feature type="transmembrane region" description="Helical" evidence="7">
    <location>
        <begin position="35"/>
        <end position="54"/>
    </location>
</feature>
<dbReference type="GO" id="GO:0007165">
    <property type="term" value="P:signal transduction"/>
    <property type="evidence" value="ECO:0007669"/>
    <property type="project" value="TreeGrafter"/>
</dbReference>
<feature type="domain" description="Tyrosine-protein phosphatase" evidence="8">
    <location>
        <begin position="343"/>
        <end position="500"/>
    </location>
</feature>
<dbReference type="Pfam" id="PF21033">
    <property type="entry name" value="RMD1-3"/>
    <property type="match status" value="1"/>
</dbReference>
<feature type="transmembrane region" description="Helical" evidence="7">
    <location>
        <begin position="12"/>
        <end position="29"/>
    </location>
</feature>
<dbReference type="PANTHER" id="PTHR45948">
    <property type="entry name" value="DUAL SPECIFICITY PROTEIN PHOSPHATASE DDB_G0269404-RELATED"/>
    <property type="match status" value="1"/>
</dbReference>
<keyword evidence="7" id="KW-0472">Membrane</keyword>
<dbReference type="InterPro" id="IPR000387">
    <property type="entry name" value="Tyr_Pase_dom"/>
</dbReference>
<comment type="similarity">
    <text evidence="1">Belongs to the protein-tyrosine phosphatase family. Non-receptor class dual specificity subfamily.</text>
</comment>
<dbReference type="InterPro" id="IPR029021">
    <property type="entry name" value="Prot-tyrosine_phosphatase-like"/>
</dbReference>
<dbReference type="InterPro" id="IPR020422">
    <property type="entry name" value="TYR_PHOSPHATASE_DUAL_dom"/>
</dbReference>
<dbReference type="SUPFAM" id="SSF52799">
    <property type="entry name" value="(Phosphotyrosine protein) phosphatases II"/>
    <property type="match status" value="1"/>
</dbReference>
<keyword evidence="3" id="KW-0904">Protein phosphatase</keyword>
<accession>A0A0V0TFL9</accession>
<keyword evidence="6" id="KW-0175">Coiled coil</keyword>